<dbReference type="Proteomes" id="UP000824118">
    <property type="component" value="Unassembled WGS sequence"/>
</dbReference>
<comment type="caution">
    <text evidence="9">The sequence shown here is derived from an EMBL/GenBank/DDBJ whole genome shotgun (WGS) entry which is preliminary data.</text>
</comment>
<feature type="compositionally biased region" description="Acidic residues" evidence="8">
    <location>
        <begin position="168"/>
        <end position="183"/>
    </location>
</feature>
<keyword evidence="3" id="KW-0963">Cytoplasm</keyword>
<evidence type="ECO:0000256" key="7">
    <source>
        <dbReference type="SAM" id="Coils"/>
    </source>
</evidence>
<accession>A0A9D1S8X7</accession>
<dbReference type="GO" id="GO:0051301">
    <property type="term" value="P:cell division"/>
    <property type="evidence" value="ECO:0007669"/>
    <property type="project" value="UniProtKB-KW"/>
</dbReference>
<evidence type="ECO:0000256" key="5">
    <source>
        <dbReference type="ARBA" id="ARBA00023054"/>
    </source>
</evidence>
<dbReference type="InterPro" id="IPR007793">
    <property type="entry name" value="DivIVA_fam"/>
</dbReference>
<evidence type="ECO:0000256" key="8">
    <source>
        <dbReference type="SAM" id="MobiDB-lite"/>
    </source>
</evidence>
<comment type="similarity">
    <text evidence="2">Belongs to the DivIVA family.</text>
</comment>
<keyword evidence="4" id="KW-0132">Cell division</keyword>
<feature type="coiled-coil region" evidence="7">
    <location>
        <begin position="37"/>
        <end position="64"/>
    </location>
</feature>
<evidence type="ECO:0000256" key="2">
    <source>
        <dbReference type="ARBA" id="ARBA00009008"/>
    </source>
</evidence>
<dbReference type="GO" id="GO:0005737">
    <property type="term" value="C:cytoplasm"/>
    <property type="evidence" value="ECO:0007669"/>
    <property type="project" value="UniProtKB-SubCell"/>
</dbReference>
<sequence length="214" mass="24325">MLTIDEIKNISFRKANRGGGYHPDDVDSFIDDVVATFEQMKREKSDLIRKMDILANRIEKYRADEEIVRNALISSQRISDETIKDANEKAEGIIKDAEARAQLMVMDANKAVLAKKDEMLKLEKDAADLRDAVLAMYKKHIEVISELPTQQDVEELNEKLYDSKEEETAPVEQEAETASEELLTDVQPSEVEFEGEVITEASENEMEGNNEVQE</sequence>
<evidence type="ECO:0000256" key="4">
    <source>
        <dbReference type="ARBA" id="ARBA00022618"/>
    </source>
</evidence>
<reference evidence="9" key="2">
    <citation type="journal article" date="2021" name="PeerJ">
        <title>Extensive microbial diversity within the chicken gut microbiome revealed by metagenomics and culture.</title>
        <authorList>
            <person name="Gilroy R."/>
            <person name="Ravi A."/>
            <person name="Getino M."/>
            <person name="Pursley I."/>
            <person name="Horton D.L."/>
            <person name="Alikhan N.F."/>
            <person name="Baker D."/>
            <person name="Gharbi K."/>
            <person name="Hall N."/>
            <person name="Watson M."/>
            <person name="Adriaenssens E.M."/>
            <person name="Foster-Nyarko E."/>
            <person name="Jarju S."/>
            <person name="Secka A."/>
            <person name="Antonio M."/>
            <person name="Oren A."/>
            <person name="Chaudhuri R.R."/>
            <person name="La Ragione R."/>
            <person name="Hildebrand F."/>
            <person name="Pallen M.J."/>
        </authorList>
    </citation>
    <scope>NUCLEOTIDE SEQUENCE</scope>
    <source>
        <strain evidence="9">ChiGjej1B1-1684</strain>
    </source>
</reference>
<dbReference type="Pfam" id="PF05103">
    <property type="entry name" value="DivIVA"/>
    <property type="match status" value="1"/>
</dbReference>
<proteinExistence type="inferred from homology"/>
<feature type="region of interest" description="Disordered" evidence="8">
    <location>
        <begin position="159"/>
        <end position="214"/>
    </location>
</feature>
<evidence type="ECO:0000313" key="9">
    <source>
        <dbReference type="EMBL" id="HIU50798.1"/>
    </source>
</evidence>
<evidence type="ECO:0000256" key="1">
    <source>
        <dbReference type="ARBA" id="ARBA00004496"/>
    </source>
</evidence>
<keyword evidence="5 7" id="KW-0175">Coiled coil</keyword>
<organism evidence="9 10">
    <name type="scientific">Candidatus Limousia pullorum</name>
    <dbReference type="NCBI Taxonomy" id="2840860"/>
    <lineage>
        <taxon>Bacteria</taxon>
        <taxon>Bacillati</taxon>
        <taxon>Bacillota</taxon>
        <taxon>Clostridia</taxon>
        <taxon>Eubacteriales</taxon>
        <taxon>Oscillospiraceae</taxon>
        <taxon>Oscillospiraceae incertae sedis</taxon>
        <taxon>Candidatus Limousia</taxon>
    </lineage>
</organism>
<dbReference type="Gene3D" id="6.10.250.660">
    <property type="match status" value="1"/>
</dbReference>
<evidence type="ECO:0000256" key="3">
    <source>
        <dbReference type="ARBA" id="ARBA00022490"/>
    </source>
</evidence>
<dbReference type="NCBIfam" id="TIGR03544">
    <property type="entry name" value="DivI1A_domain"/>
    <property type="match status" value="1"/>
</dbReference>
<name>A0A9D1S8X7_9FIRM</name>
<reference evidence="9" key="1">
    <citation type="submission" date="2020-10" db="EMBL/GenBank/DDBJ databases">
        <authorList>
            <person name="Gilroy R."/>
        </authorList>
    </citation>
    <scope>NUCLEOTIDE SEQUENCE</scope>
    <source>
        <strain evidence="9">ChiGjej1B1-1684</strain>
    </source>
</reference>
<evidence type="ECO:0000313" key="10">
    <source>
        <dbReference type="Proteomes" id="UP000824118"/>
    </source>
</evidence>
<comment type="subcellular location">
    <subcellularLocation>
        <location evidence="1">Cytoplasm</location>
    </subcellularLocation>
</comment>
<keyword evidence="6" id="KW-0131">Cell cycle</keyword>
<dbReference type="PANTHER" id="PTHR35794">
    <property type="entry name" value="CELL DIVISION PROTEIN DIVIVA"/>
    <property type="match status" value="1"/>
</dbReference>
<gene>
    <name evidence="9" type="ORF">IAD22_07275</name>
</gene>
<dbReference type="EMBL" id="DVNG01000110">
    <property type="protein sequence ID" value="HIU50798.1"/>
    <property type="molecule type" value="Genomic_DNA"/>
</dbReference>
<protein>
    <submittedName>
        <fullName evidence="9">DivIVA domain-containing protein</fullName>
    </submittedName>
</protein>
<dbReference type="InterPro" id="IPR019933">
    <property type="entry name" value="DivIVA_domain"/>
</dbReference>
<feature type="compositionally biased region" description="Acidic residues" evidence="8">
    <location>
        <begin position="191"/>
        <end position="214"/>
    </location>
</feature>
<dbReference type="PANTHER" id="PTHR35794:SF2">
    <property type="entry name" value="CELL DIVISION PROTEIN DIVIVA"/>
    <property type="match status" value="1"/>
</dbReference>
<evidence type="ECO:0000256" key="6">
    <source>
        <dbReference type="ARBA" id="ARBA00023306"/>
    </source>
</evidence>
<dbReference type="AlphaFoldDB" id="A0A9D1S8X7"/>